<evidence type="ECO:0000313" key="3">
    <source>
        <dbReference type="Proteomes" id="UP001183176"/>
    </source>
</evidence>
<feature type="compositionally biased region" description="Polar residues" evidence="1">
    <location>
        <begin position="45"/>
        <end position="54"/>
    </location>
</feature>
<proteinExistence type="predicted"/>
<evidence type="ECO:0000313" key="2">
    <source>
        <dbReference type="EMBL" id="MDT0261738.1"/>
    </source>
</evidence>
<evidence type="ECO:0000256" key="1">
    <source>
        <dbReference type="SAM" id="MobiDB-lite"/>
    </source>
</evidence>
<dbReference type="Proteomes" id="UP001183176">
    <property type="component" value="Unassembled WGS sequence"/>
</dbReference>
<gene>
    <name evidence="2" type="ORF">RM423_10060</name>
</gene>
<comment type="caution">
    <text evidence="2">The sequence shown here is derived from an EMBL/GenBank/DDBJ whole genome shotgun (WGS) entry which is preliminary data.</text>
</comment>
<reference evidence="3" key="1">
    <citation type="submission" date="2023-07" db="EMBL/GenBank/DDBJ databases">
        <title>30 novel species of actinomycetes from the DSMZ collection.</title>
        <authorList>
            <person name="Nouioui I."/>
        </authorList>
    </citation>
    <scope>NUCLEOTIDE SEQUENCE [LARGE SCALE GENOMIC DNA]</scope>
    <source>
        <strain evidence="3">DSM 44399</strain>
    </source>
</reference>
<accession>A0ABU2J9R9</accession>
<dbReference type="RefSeq" id="WP_311422892.1">
    <property type="nucleotide sequence ID" value="NZ_JAVREH010000010.1"/>
</dbReference>
<keyword evidence="3" id="KW-1185">Reference proteome</keyword>
<feature type="compositionally biased region" description="Basic and acidic residues" evidence="1">
    <location>
        <begin position="10"/>
        <end position="20"/>
    </location>
</feature>
<feature type="region of interest" description="Disordered" evidence="1">
    <location>
        <begin position="1"/>
        <end position="54"/>
    </location>
</feature>
<dbReference type="EMBL" id="JAVREH010000010">
    <property type="protein sequence ID" value="MDT0261738.1"/>
    <property type="molecule type" value="Genomic_DNA"/>
</dbReference>
<name>A0ABU2J9R9_9ACTN</name>
<organism evidence="2 3">
    <name type="scientific">Jatrophihabitans lederbergiae</name>
    <dbReference type="NCBI Taxonomy" id="3075547"/>
    <lineage>
        <taxon>Bacteria</taxon>
        <taxon>Bacillati</taxon>
        <taxon>Actinomycetota</taxon>
        <taxon>Actinomycetes</taxon>
        <taxon>Jatrophihabitantales</taxon>
        <taxon>Jatrophihabitantaceae</taxon>
        <taxon>Jatrophihabitans</taxon>
    </lineage>
</organism>
<sequence>MTDPQVPDDLAERARERVDEMPAESVTGERDPQGGGQGDPADYKNVQNDNDAQN</sequence>
<protein>
    <submittedName>
        <fullName evidence="2">Uncharacterized protein</fullName>
    </submittedName>
</protein>